<accession>A0AAD7NQK4</accession>
<dbReference type="PROSITE" id="PS50829">
    <property type="entry name" value="GYF"/>
    <property type="match status" value="1"/>
</dbReference>
<dbReference type="EMBL" id="JARJLG010000023">
    <property type="protein sequence ID" value="KAJ7770933.1"/>
    <property type="molecule type" value="Genomic_DNA"/>
</dbReference>
<reference evidence="3" key="1">
    <citation type="submission" date="2023-03" db="EMBL/GenBank/DDBJ databases">
        <title>Massive genome expansion in bonnet fungi (Mycena s.s.) driven by repeated elements and novel gene families across ecological guilds.</title>
        <authorList>
            <consortium name="Lawrence Berkeley National Laboratory"/>
            <person name="Harder C.B."/>
            <person name="Miyauchi S."/>
            <person name="Viragh M."/>
            <person name="Kuo A."/>
            <person name="Thoen E."/>
            <person name="Andreopoulos B."/>
            <person name="Lu D."/>
            <person name="Skrede I."/>
            <person name="Drula E."/>
            <person name="Henrissat B."/>
            <person name="Morin E."/>
            <person name="Kohler A."/>
            <person name="Barry K."/>
            <person name="LaButti K."/>
            <person name="Morin E."/>
            <person name="Salamov A."/>
            <person name="Lipzen A."/>
            <person name="Mereny Z."/>
            <person name="Hegedus B."/>
            <person name="Baldrian P."/>
            <person name="Stursova M."/>
            <person name="Weitz H."/>
            <person name="Taylor A."/>
            <person name="Grigoriev I.V."/>
            <person name="Nagy L.G."/>
            <person name="Martin F."/>
            <person name="Kauserud H."/>
        </authorList>
    </citation>
    <scope>NUCLEOTIDE SEQUENCE</scope>
    <source>
        <strain evidence="3">CBHHK188m</strain>
    </source>
</reference>
<feature type="compositionally biased region" description="Low complexity" evidence="1">
    <location>
        <begin position="935"/>
        <end position="948"/>
    </location>
</feature>
<feature type="compositionally biased region" description="Polar residues" evidence="1">
    <location>
        <begin position="554"/>
        <end position="566"/>
    </location>
</feature>
<dbReference type="InterPro" id="IPR051640">
    <property type="entry name" value="GRB10-interact_GYF"/>
</dbReference>
<dbReference type="Gene3D" id="3.30.1490.40">
    <property type="match status" value="1"/>
</dbReference>
<evidence type="ECO:0000313" key="3">
    <source>
        <dbReference type="EMBL" id="KAJ7770933.1"/>
    </source>
</evidence>
<dbReference type="Proteomes" id="UP001215280">
    <property type="component" value="Unassembled WGS sequence"/>
</dbReference>
<feature type="compositionally biased region" description="Low complexity" evidence="1">
    <location>
        <begin position="882"/>
        <end position="916"/>
    </location>
</feature>
<feature type="compositionally biased region" description="Low complexity" evidence="1">
    <location>
        <begin position="592"/>
        <end position="606"/>
    </location>
</feature>
<feature type="compositionally biased region" description="Low complexity" evidence="1">
    <location>
        <begin position="36"/>
        <end position="46"/>
    </location>
</feature>
<feature type="compositionally biased region" description="Basic and acidic residues" evidence="1">
    <location>
        <begin position="242"/>
        <end position="251"/>
    </location>
</feature>
<dbReference type="SUPFAM" id="SSF55277">
    <property type="entry name" value="GYF domain"/>
    <property type="match status" value="1"/>
</dbReference>
<organism evidence="3 4">
    <name type="scientific">Mycena maculata</name>
    <dbReference type="NCBI Taxonomy" id="230809"/>
    <lineage>
        <taxon>Eukaryota</taxon>
        <taxon>Fungi</taxon>
        <taxon>Dikarya</taxon>
        <taxon>Basidiomycota</taxon>
        <taxon>Agaricomycotina</taxon>
        <taxon>Agaricomycetes</taxon>
        <taxon>Agaricomycetidae</taxon>
        <taxon>Agaricales</taxon>
        <taxon>Marasmiineae</taxon>
        <taxon>Mycenaceae</taxon>
        <taxon>Mycena</taxon>
    </lineage>
</organism>
<feature type="compositionally biased region" description="Polar residues" evidence="1">
    <location>
        <begin position="607"/>
        <end position="619"/>
    </location>
</feature>
<evidence type="ECO:0000259" key="2">
    <source>
        <dbReference type="PROSITE" id="PS50829"/>
    </source>
</evidence>
<feature type="compositionally biased region" description="Polar residues" evidence="1">
    <location>
        <begin position="1"/>
        <end position="11"/>
    </location>
</feature>
<comment type="caution">
    <text evidence="3">The sequence shown here is derived from an EMBL/GenBank/DDBJ whole genome shotgun (WGS) entry which is preliminary data.</text>
</comment>
<feature type="region of interest" description="Disordered" evidence="1">
    <location>
        <begin position="387"/>
        <end position="703"/>
    </location>
</feature>
<feature type="compositionally biased region" description="Low complexity" evidence="1">
    <location>
        <begin position="794"/>
        <end position="811"/>
    </location>
</feature>
<feature type="compositionally biased region" description="Basic and acidic residues" evidence="1">
    <location>
        <begin position="56"/>
        <end position="66"/>
    </location>
</feature>
<keyword evidence="4" id="KW-1185">Reference proteome</keyword>
<protein>
    <recommendedName>
        <fullName evidence="2">GYF domain-containing protein</fullName>
    </recommendedName>
</protein>
<feature type="compositionally biased region" description="Polar residues" evidence="1">
    <location>
        <begin position="488"/>
        <end position="499"/>
    </location>
</feature>
<gene>
    <name evidence="3" type="ORF">DFH07DRAFT_259983</name>
</gene>
<dbReference type="CDD" id="cd00072">
    <property type="entry name" value="GYF"/>
    <property type="match status" value="1"/>
</dbReference>
<dbReference type="AlphaFoldDB" id="A0AAD7NQK4"/>
<name>A0AAD7NQK4_9AGAR</name>
<dbReference type="PANTHER" id="PTHR14445:SF36">
    <property type="entry name" value="FI03272P-RELATED"/>
    <property type="match status" value="1"/>
</dbReference>
<dbReference type="InterPro" id="IPR035445">
    <property type="entry name" value="GYF-like_dom_sf"/>
</dbReference>
<proteinExistence type="predicted"/>
<sequence>MSTVHSMQSMQFGPEWMRAKPAKPHGPSPPPPPATAPAAGASSYSALVSPAPPPPTEKRDESHPFRYSRDEMLKIYRDGGGKSGLGLEVERWEGIVRETASDPVGLREMGESEKKLFAGSLNSELRRRQSIDYLSPLSTQGTPGERPRLPHSASSGAGSPLRERFGGLMRRRDSSDQLSSTMPRKLSLSSTQAPLSPRDAALPSPRTRIGHTPTFDGVLNGGDSWMARRRASEAKSVGNASRDPEGRGSEIREEDEDVNPESGGDTIPREIPQKTESPSQDPQPSDQPKAGDGASYSPLVQNGADLAGITVPNGPPPGIRDLAGVQWSYLDPQGQLQGPFRADLMQKWYDDGYFTADLLMKRTHHDVDWVAVGELTELARMSGSEKLFLSQPVPPGPPGLSRPSDFPGHAPKEQNTYNGPLQPAPVRSLRSSTLDAYVGGSSHSDSPSSSFGAGRFGNGSPDSHGFGGRANNQYSSDPAVGSRFGASDSASSLRRNTFNDPALEPSVIGSRFAGGAVGDVYATNGSYSPSQGPWQASSSNLSGPFDTLNGGFGSSSNLPTSLSQASGFGHIRTPQDSPFGEVAPTNFPDYLGGPQAGAAPFGPSQQYSHLHSSPYTPQSPGVAPNPFGQPAKSIPQPTAQNSGIPAVPAQSPWGAVPDPASTRRAAPFDSVRPAAHTAISNGPPTPLQASPWGTTTQTSEPSPWFAASQGVVDEHSWKEERGHSLTFSNLGQHNQQFTSAPDETVKAPVLAEVAQPVETSDIDVPAKPPAAPTQRTKRSKSTAQPVAPPPIAPAIPAAETTPAVPAAPKPAWAKEEEAKRPKPSGVTLSLRDIQDAEAKKAEARKVTERDRERAARASSSTGPAPEEAQPFTASWGLPTSQAGARAAPAKETAAASPTTGGAPAVWTNATKPNATKKTMKEIQEEEEKRKKLATKETAAAAARRAYAESTSKAPPPSAQGAAWTTVGASKSSNPVAAPVRPPLAPAASSTSTSVPRANGVAAPRAAPAPAKAPAPRVEDHPATASHEFLRWLNDSLKGLNNSVNVEEIMSMLLSFPLDPDASTVELISDLIYANSTTLDGRRFAAEFVSRRKADAAARPKGASVAGGAAGKPVSIADVVKAQPKPPASAEWGGFKVVNKKKKGGRS</sequence>
<dbReference type="Pfam" id="PF02213">
    <property type="entry name" value="GYF"/>
    <property type="match status" value="1"/>
</dbReference>
<evidence type="ECO:0000256" key="1">
    <source>
        <dbReference type="SAM" id="MobiDB-lite"/>
    </source>
</evidence>
<feature type="region of interest" description="Disordered" evidence="1">
    <location>
        <begin position="1"/>
        <end position="66"/>
    </location>
</feature>
<feature type="compositionally biased region" description="Pro residues" evidence="1">
    <location>
        <begin position="24"/>
        <end position="35"/>
    </location>
</feature>
<dbReference type="SMART" id="SM00444">
    <property type="entry name" value="GYF"/>
    <property type="match status" value="1"/>
</dbReference>
<feature type="domain" description="GYF" evidence="2">
    <location>
        <begin position="324"/>
        <end position="379"/>
    </location>
</feature>
<feature type="compositionally biased region" description="Low complexity" evidence="1">
    <location>
        <begin position="439"/>
        <end position="453"/>
    </location>
</feature>
<dbReference type="InterPro" id="IPR003169">
    <property type="entry name" value="GYF"/>
</dbReference>
<dbReference type="GO" id="GO:0005829">
    <property type="term" value="C:cytosol"/>
    <property type="evidence" value="ECO:0007669"/>
    <property type="project" value="TreeGrafter"/>
</dbReference>
<feature type="compositionally biased region" description="Polar residues" evidence="1">
    <location>
        <begin position="678"/>
        <end position="701"/>
    </location>
</feature>
<feature type="region of interest" description="Disordered" evidence="1">
    <location>
        <begin position="128"/>
        <end position="300"/>
    </location>
</feature>
<dbReference type="PANTHER" id="PTHR14445">
    <property type="entry name" value="GRB10 INTERACTING GYF PROTEIN"/>
    <property type="match status" value="1"/>
</dbReference>
<feature type="compositionally biased region" description="Basic and acidic residues" evidence="1">
    <location>
        <begin position="918"/>
        <end position="929"/>
    </location>
</feature>
<feature type="region of interest" description="Disordered" evidence="1">
    <location>
        <begin position="756"/>
        <end position="1021"/>
    </location>
</feature>
<feature type="compositionally biased region" description="Polar residues" evidence="1">
    <location>
        <begin position="176"/>
        <end position="194"/>
    </location>
</feature>
<feature type="compositionally biased region" description="Polar residues" evidence="1">
    <location>
        <begin position="523"/>
        <end position="542"/>
    </location>
</feature>
<feature type="compositionally biased region" description="Basic and acidic residues" evidence="1">
    <location>
        <begin position="161"/>
        <end position="175"/>
    </location>
</feature>
<feature type="compositionally biased region" description="Basic and acidic residues" evidence="1">
    <location>
        <begin position="832"/>
        <end position="855"/>
    </location>
</feature>
<feature type="compositionally biased region" description="Low complexity" evidence="1">
    <location>
        <begin position="985"/>
        <end position="1015"/>
    </location>
</feature>
<feature type="compositionally biased region" description="Low complexity" evidence="1">
    <location>
        <begin position="277"/>
        <end position="288"/>
    </location>
</feature>
<evidence type="ECO:0000313" key="4">
    <source>
        <dbReference type="Proteomes" id="UP001215280"/>
    </source>
</evidence>